<feature type="transmembrane region" description="Helical" evidence="8">
    <location>
        <begin position="225"/>
        <end position="246"/>
    </location>
</feature>
<dbReference type="Gene3D" id="1.20.1250.20">
    <property type="entry name" value="MFS general substrate transporter like domains"/>
    <property type="match status" value="2"/>
</dbReference>
<dbReference type="SUPFAM" id="SSF103473">
    <property type="entry name" value="MFS general substrate transporter"/>
    <property type="match status" value="1"/>
</dbReference>
<feature type="transmembrane region" description="Helical" evidence="8">
    <location>
        <begin position="191"/>
        <end position="213"/>
    </location>
</feature>
<feature type="transmembrane region" description="Helical" evidence="8">
    <location>
        <begin position="167"/>
        <end position="185"/>
    </location>
</feature>
<dbReference type="OrthoDB" id="413079at2759"/>
<proteinExistence type="inferred from homology"/>
<keyword evidence="6 8" id="KW-0472">Membrane</keyword>
<feature type="transmembrane region" description="Helical" evidence="8">
    <location>
        <begin position="439"/>
        <end position="461"/>
    </location>
</feature>
<sequence>MTQYSDLRNDDDLDEMSIALTSFHDDSVSANAGHSSTDRSTPESGKREAPVREFEIESPVDDLEFDELAVSTGKPLEKVFEGHKVVLETKDIGISSKLRVQFFTACLELFMLGLMDQTLGAVMEHVLADYGIDRIKVSYLFLVGTLGYMPASFLNHFLIYNYGLFRVYIAGMFFLVIGASIYGLKSPYPCLIAASLINGFGSGLADCCANIFVGNLKHSNQLLGVMHACYGLGCLTSPISVIYLIGKGFPWAHFYFIIDTVGLINIVIVASTFRNETCWKFRYVSNLERKATGDEKAETTTWETFHNKYVLFYSLALFVYIGSELSVGIWLFNYVFNIKHMSEKYSSYITSGYWSFMTMGRFVLGFVTGKFFEGKEMHAIVLYCGLVAGFCTGFWALQSNVVIQTVCIFCMGFFVGPLFSTTIVIALTTLPMRYTTSGVSLIAGLGGSGAAVIPPIMGFIAEKFGGGDGEGLVYFPSLVLASFSTAALLWLSFYITHRSTIDLGKRLS</sequence>
<feature type="region of interest" description="Disordered" evidence="7">
    <location>
        <begin position="24"/>
        <end position="52"/>
    </location>
</feature>
<dbReference type="PANTHER" id="PTHR23514">
    <property type="entry name" value="BYPASS OF STOP CODON PROTEIN 6"/>
    <property type="match status" value="1"/>
</dbReference>
<keyword evidence="3" id="KW-0813">Transport</keyword>
<evidence type="ECO:0000256" key="7">
    <source>
        <dbReference type="SAM" id="MobiDB-lite"/>
    </source>
</evidence>
<dbReference type="GO" id="GO:0012505">
    <property type="term" value="C:endomembrane system"/>
    <property type="evidence" value="ECO:0007669"/>
    <property type="project" value="UniProtKB-SubCell"/>
</dbReference>
<feature type="domain" description="Major facilitator superfamily (MFS) profile" evidence="9">
    <location>
        <begin position="101"/>
        <end position="499"/>
    </location>
</feature>
<evidence type="ECO:0000313" key="11">
    <source>
        <dbReference type="Proteomes" id="UP000663131"/>
    </source>
</evidence>
<organism evidence="10 11">
    <name type="scientific">Dekkera bruxellensis</name>
    <name type="common">Brettanomyces custersii</name>
    <dbReference type="NCBI Taxonomy" id="5007"/>
    <lineage>
        <taxon>Eukaryota</taxon>
        <taxon>Fungi</taxon>
        <taxon>Dikarya</taxon>
        <taxon>Ascomycota</taxon>
        <taxon>Saccharomycotina</taxon>
        <taxon>Pichiomycetes</taxon>
        <taxon>Pichiales</taxon>
        <taxon>Pichiaceae</taxon>
        <taxon>Brettanomyces</taxon>
    </lineage>
</organism>
<dbReference type="InterPro" id="IPR051788">
    <property type="entry name" value="MFS_Transporter"/>
</dbReference>
<dbReference type="EMBL" id="CP063136">
    <property type="protein sequence ID" value="QOU20851.1"/>
    <property type="molecule type" value="Genomic_DNA"/>
</dbReference>
<dbReference type="InterPro" id="IPR020846">
    <property type="entry name" value="MFS_dom"/>
</dbReference>
<feature type="transmembrane region" description="Helical" evidence="8">
    <location>
        <begin position="139"/>
        <end position="160"/>
    </location>
</feature>
<evidence type="ECO:0000313" key="10">
    <source>
        <dbReference type="EMBL" id="QOU20851.1"/>
    </source>
</evidence>
<dbReference type="GeneID" id="64572490"/>
<dbReference type="AlphaFoldDB" id="A0A871RE82"/>
<reference evidence="10" key="2">
    <citation type="journal article" name="BMC Genomics">
        <title>New genome assemblies reveal patterns of domestication and adaptation across Brettanomyces (Dekkera) species.</title>
        <authorList>
            <person name="Roach M.J."/>
            <person name="Borneman A.R."/>
        </authorList>
    </citation>
    <scope>NUCLEOTIDE SEQUENCE</scope>
    <source>
        <strain evidence="10">UCD 2041</strain>
    </source>
</reference>
<feature type="compositionally biased region" description="Basic and acidic residues" evidence="7">
    <location>
        <begin position="36"/>
        <end position="52"/>
    </location>
</feature>
<dbReference type="PANTHER" id="PTHR23514:SF3">
    <property type="entry name" value="BYPASS OF STOP CODON PROTEIN 6"/>
    <property type="match status" value="1"/>
</dbReference>
<dbReference type="RefSeq" id="XP_041137344.1">
    <property type="nucleotide sequence ID" value="XM_041279130.1"/>
</dbReference>
<reference evidence="10" key="1">
    <citation type="submission" date="2020-10" db="EMBL/GenBank/DDBJ databases">
        <authorList>
            <person name="Palmer J.M."/>
        </authorList>
    </citation>
    <scope>NUCLEOTIDE SEQUENCE</scope>
    <source>
        <strain evidence="10">UCD 2041</strain>
    </source>
</reference>
<accession>A0A871RE82</accession>
<dbReference type="InterPro" id="IPR036259">
    <property type="entry name" value="MFS_trans_sf"/>
</dbReference>
<evidence type="ECO:0000259" key="9">
    <source>
        <dbReference type="PROSITE" id="PS50850"/>
    </source>
</evidence>
<feature type="transmembrane region" description="Helical" evidence="8">
    <location>
        <begin position="379"/>
        <end position="397"/>
    </location>
</feature>
<comment type="subcellular location">
    <subcellularLocation>
        <location evidence="1">Endomembrane system</location>
        <topology evidence="1">Multi-pass membrane protein</topology>
    </subcellularLocation>
</comment>
<name>A0A871RE82_DEKBR</name>
<dbReference type="Proteomes" id="UP000663131">
    <property type="component" value="Chromosome 8"/>
</dbReference>
<evidence type="ECO:0000256" key="2">
    <source>
        <dbReference type="ARBA" id="ARBA00008335"/>
    </source>
</evidence>
<feature type="transmembrane region" description="Helical" evidence="8">
    <location>
        <begin position="473"/>
        <end position="496"/>
    </location>
</feature>
<evidence type="ECO:0000256" key="8">
    <source>
        <dbReference type="SAM" id="Phobius"/>
    </source>
</evidence>
<evidence type="ECO:0000256" key="6">
    <source>
        <dbReference type="ARBA" id="ARBA00023136"/>
    </source>
</evidence>
<dbReference type="Pfam" id="PF07690">
    <property type="entry name" value="MFS_1"/>
    <property type="match status" value="1"/>
</dbReference>
<evidence type="ECO:0000256" key="5">
    <source>
        <dbReference type="ARBA" id="ARBA00022989"/>
    </source>
</evidence>
<gene>
    <name evidence="10" type="ORF">BRETT_000565</name>
</gene>
<dbReference type="GO" id="GO:0022857">
    <property type="term" value="F:transmembrane transporter activity"/>
    <property type="evidence" value="ECO:0007669"/>
    <property type="project" value="InterPro"/>
</dbReference>
<evidence type="ECO:0000256" key="1">
    <source>
        <dbReference type="ARBA" id="ARBA00004127"/>
    </source>
</evidence>
<evidence type="ECO:0000256" key="3">
    <source>
        <dbReference type="ARBA" id="ARBA00022448"/>
    </source>
</evidence>
<keyword evidence="5 8" id="KW-1133">Transmembrane helix</keyword>
<keyword evidence="4 8" id="KW-0812">Transmembrane</keyword>
<dbReference type="PROSITE" id="PS50850">
    <property type="entry name" value="MFS"/>
    <property type="match status" value="1"/>
</dbReference>
<dbReference type="InterPro" id="IPR011701">
    <property type="entry name" value="MFS"/>
</dbReference>
<feature type="transmembrane region" description="Helical" evidence="8">
    <location>
        <begin position="403"/>
        <end position="427"/>
    </location>
</feature>
<dbReference type="KEGG" id="bbrx:BRETT_000565"/>
<evidence type="ECO:0000256" key="4">
    <source>
        <dbReference type="ARBA" id="ARBA00022692"/>
    </source>
</evidence>
<protein>
    <recommendedName>
        <fullName evidence="9">Major facilitator superfamily (MFS) profile domain-containing protein</fullName>
    </recommendedName>
</protein>
<feature type="transmembrane region" description="Helical" evidence="8">
    <location>
        <begin position="352"/>
        <end position="372"/>
    </location>
</feature>
<dbReference type="GO" id="GO:0016020">
    <property type="term" value="C:membrane"/>
    <property type="evidence" value="ECO:0007669"/>
    <property type="project" value="TreeGrafter"/>
</dbReference>
<feature type="transmembrane region" description="Helical" evidence="8">
    <location>
        <begin position="310"/>
        <end position="332"/>
    </location>
</feature>
<feature type="transmembrane region" description="Helical" evidence="8">
    <location>
        <begin position="252"/>
        <end position="273"/>
    </location>
</feature>
<comment type="similarity">
    <text evidence="2">Belongs to the major facilitator superfamily.</text>
</comment>